<evidence type="ECO:0000313" key="15">
    <source>
        <dbReference type="Proteomes" id="UP000001645"/>
    </source>
</evidence>
<dbReference type="PROSITE" id="PS50835">
    <property type="entry name" value="IG_LIKE"/>
    <property type="match status" value="3"/>
</dbReference>
<protein>
    <submittedName>
        <fullName evidence="14">Leucine rich repeats and immunoglobulin like domains 1</fullName>
    </submittedName>
</protein>
<feature type="domain" description="Ig-like" evidence="13">
    <location>
        <begin position="713"/>
        <end position="799"/>
    </location>
</feature>
<evidence type="ECO:0000256" key="9">
    <source>
        <dbReference type="ARBA" id="ARBA00023157"/>
    </source>
</evidence>
<dbReference type="Pfam" id="PF13855">
    <property type="entry name" value="LRR_8"/>
    <property type="match status" value="5"/>
</dbReference>
<evidence type="ECO:0000256" key="2">
    <source>
        <dbReference type="ARBA" id="ARBA00022475"/>
    </source>
</evidence>
<dbReference type="InterPro" id="IPR013098">
    <property type="entry name" value="Ig_I-set"/>
</dbReference>
<keyword evidence="6" id="KW-0677">Repeat</keyword>
<evidence type="ECO:0000256" key="1">
    <source>
        <dbReference type="ARBA" id="ARBA00004251"/>
    </source>
</evidence>
<dbReference type="InterPro" id="IPR001611">
    <property type="entry name" value="Leu-rich_rpt"/>
</dbReference>
<evidence type="ECO:0000259" key="13">
    <source>
        <dbReference type="PROSITE" id="PS50835"/>
    </source>
</evidence>
<dbReference type="SMART" id="SM00365">
    <property type="entry name" value="LRR_SD22"/>
    <property type="match status" value="5"/>
</dbReference>
<keyword evidence="15" id="KW-1185">Reference proteome</keyword>
<dbReference type="GO" id="GO:0005886">
    <property type="term" value="C:plasma membrane"/>
    <property type="evidence" value="ECO:0007669"/>
    <property type="project" value="UniProtKB-SubCell"/>
</dbReference>
<keyword evidence="8 12" id="KW-0472">Membrane</keyword>
<dbReference type="FunFam" id="2.60.40.10:FF:000224">
    <property type="entry name" value="Leucine rich repeats and immunoglobulin like domains 3"/>
    <property type="match status" value="1"/>
</dbReference>
<dbReference type="SMART" id="SM00408">
    <property type="entry name" value="IGc2"/>
    <property type="match status" value="3"/>
</dbReference>
<dbReference type="FunFam" id="3.80.10.10:FF:000040">
    <property type="entry name" value="Leucine rich repeats and immunoglobulin like domains 2"/>
    <property type="match status" value="1"/>
</dbReference>
<dbReference type="InterPro" id="IPR050467">
    <property type="entry name" value="LRFN"/>
</dbReference>
<keyword evidence="11" id="KW-0393">Immunoglobulin domain</keyword>
<dbReference type="AlphaFoldDB" id="A0A803YDC5"/>
<dbReference type="FunFam" id="2.60.40.10:FF:000150">
    <property type="entry name" value="Leucine rich repeats and immunoglobulin like domains 3"/>
    <property type="match status" value="1"/>
</dbReference>
<keyword evidence="2" id="KW-1003">Cell membrane</keyword>
<comment type="subcellular location">
    <subcellularLocation>
        <location evidence="1">Cell membrane</location>
        <topology evidence="1">Single-pass type I membrane protein</topology>
    </subcellularLocation>
</comment>
<dbReference type="InterPro" id="IPR032675">
    <property type="entry name" value="LRR_dom_sf"/>
</dbReference>
<dbReference type="CDD" id="cd05763">
    <property type="entry name" value="IgI_LRIG1-like"/>
    <property type="match status" value="1"/>
</dbReference>
<dbReference type="SMART" id="SM00369">
    <property type="entry name" value="LRR_TYP"/>
    <property type="match status" value="13"/>
</dbReference>
<evidence type="ECO:0000256" key="7">
    <source>
        <dbReference type="ARBA" id="ARBA00022989"/>
    </source>
</evidence>
<evidence type="ECO:0000256" key="11">
    <source>
        <dbReference type="ARBA" id="ARBA00023319"/>
    </source>
</evidence>
<name>A0A803YDC5_MELGA</name>
<accession>A0A803YDC5</accession>
<gene>
    <name evidence="14" type="primary">LRIG1</name>
</gene>
<dbReference type="Gene3D" id="3.80.10.10">
    <property type="entry name" value="Ribonuclease Inhibitor"/>
    <property type="match status" value="2"/>
</dbReference>
<dbReference type="SMART" id="SM00082">
    <property type="entry name" value="LRRCT"/>
    <property type="match status" value="1"/>
</dbReference>
<dbReference type="InterPro" id="IPR007110">
    <property type="entry name" value="Ig-like_dom"/>
</dbReference>
<dbReference type="Bgee" id="ENSMGAG00000009269">
    <property type="expression patterns" value="Expressed in gizzard and 17 other cell types or tissues"/>
</dbReference>
<feature type="domain" description="Ig-like" evidence="13">
    <location>
        <begin position="515"/>
        <end position="614"/>
    </location>
</feature>
<proteinExistence type="predicted"/>
<dbReference type="InterPro" id="IPR003591">
    <property type="entry name" value="Leu-rich_rpt_typical-subtyp"/>
</dbReference>
<keyword evidence="5" id="KW-0732">Signal</keyword>
<dbReference type="Pfam" id="PF13927">
    <property type="entry name" value="Ig_3"/>
    <property type="match status" value="1"/>
</dbReference>
<dbReference type="Pfam" id="PF00560">
    <property type="entry name" value="LRR_1"/>
    <property type="match status" value="1"/>
</dbReference>
<dbReference type="FunFam" id="2.60.40.10:FF:000161">
    <property type="entry name" value="Leucine rich repeats and immunoglobulin like domains 2"/>
    <property type="match status" value="1"/>
</dbReference>
<dbReference type="Pfam" id="PF07679">
    <property type="entry name" value="I-set"/>
    <property type="match status" value="2"/>
</dbReference>
<sequence length="1120" mass="123263">MVLVQSQCAQSPVSILAGRPACKDHSEEQKKKEYFCSWPNCSVSFAVFNAATHVEFHSYRTFDFQSHQCSFEIAASLGCACMEEGRVWLSFTSCCRSDCWMKEFPVLEAGSGAPIGTNLSYNKLTEIDPSAFAELLNLQEMQLNNNELTAIPSLGPAASNIRALHLHHNRIRSIEASQLKPYVALETLDLSFNDITEIRNGCFPQGLHIKELYLGSNRISTLEPGAFDSLSRSLLTLRLSKNRITQLPVKAFRLPRLTQLELNRNRIRLIEGLTFQGLDSLEVLKLQRNNISKLTDGAFWGLAKMQVLHLDYNSLTEVNSGSLYGLSSLHQLHLSNNSISRINPDGWSFCQKLHELILSYNNLTRLDEGSLADLGGLHVLRLSHNSINHIAEGAFKGLKNLRVLELDHNDISGTIEDTNGAFTGLENLSKLNLGDNAIRSIQADAFAKMKSLRQLHINSDSFLCDCQLKWLPPWLVEKELQSFVVATCAHPESLKSKSIFAVLPESFVCDDFPKPQIIIQPETTVAVLGKDIRFTCSAASSSSSPMMFAWKKDNEVLHNAEIENFAHVRAKDGEVMEYTTILHLRHVTFAHEGRYQCIITNHFGSTYSNKARLTVNVLPSFIKTPHDITSRTGTTARLECAAEGHPTPQIAWQKDGGTDFPAARERRMHVMPDDDVFFITDVKIEDMGVYSCTAQNSAGSVLANATLTVLETPSLIHPLEDHVVSVGETVALQCKATGSPPPRITWLKGDQPLIVTERHHFTSGNQLLIVRNVVLEDAGKYTCEMSNTLGTERAHSHVSILQSLGCRKDRTTVGIITIAVVCSIVLTSLVWVCIIYQTRKKSEEYSVTNTDETIVPPDVPSYLSSQGTLSDRQEVVVRGDNQQPNGHIDSNGMCQTDAGRCPDVEAPTVGCRQPKLCIGYNKDTWKTEDTADGMLVPDKTGYGLPVVCTDCSGSTDSMNIHIYPGESEYYAEGLQTLDGSYHNALSSKERSRKRGAGTTSLLHPQQCNGIASKRVEADGTLYPSNHDRITAVSTASPLLADQHGSSQSGAKPSELNNLNLVRASLAGGSLKQLNVLPEIPPTLLDLQSEAEAKQALLANGFTPKSCDSSHAFKPSSRSTD</sequence>
<dbReference type="PROSITE" id="PS51450">
    <property type="entry name" value="LRR"/>
    <property type="match status" value="6"/>
</dbReference>
<evidence type="ECO:0000256" key="6">
    <source>
        <dbReference type="ARBA" id="ARBA00022737"/>
    </source>
</evidence>
<dbReference type="InterPro" id="IPR036179">
    <property type="entry name" value="Ig-like_dom_sf"/>
</dbReference>
<dbReference type="Ensembl" id="ENSMGAT00000025861.1">
    <property type="protein sequence ID" value="ENSMGAP00000029772.1"/>
    <property type="gene ID" value="ENSMGAG00000009269.2"/>
</dbReference>
<evidence type="ECO:0000256" key="8">
    <source>
        <dbReference type="ARBA" id="ARBA00023136"/>
    </source>
</evidence>
<dbReference type="SUPFAM" id="SSF52058">
    <property type="entry name" value="L domain-like"/>
    <property type="match status" value="1"/>
</dbReference>
<feature type="transmembrane region" description="Helical" evidence="12">
    <location>
        <begin position="813"/>
        <end position="836"/>
    </location>
</feature>
<organism evidence="14 15">
    <name type="scientific">Meleagris gallopavo</name>
    <name type="common">Wild turkey</name>
    <dbReference type="NCBI Taxonomy" id="9103"/>
    <lineage>
        <taxon>Eukaryota</taxon>
        <taxon>Metazoa</taxon>
        <taxon>Chordata</taxon>
        <taxon>Craniata</taxon>
        <taxon>Vertebrata</taxon>
        <taxon>Euteleostomi</taxon>
        <taxon>Archelosauria</taxon>
        <taxon>Archosauria</taxon>
        <taxon>Dinosauria</taxon>
        <taxon>Saurischia</taxon>
        <taxon>Theropoda</taxon>
        <taxon>Coelurosauria</taxon>
        <taxon>Aves</taxon>
        <taxon>Neognathae</taxon>
        <taxon>Galloanserae</taxon>
        <taxon>Galliformes</taxon>
        <taxon>Phasianidae</taxon>
        <taxon>Meleagridinae</taxon>
        <taxon>Meleagris</taxon>
    </lineage>
</organism>
<reference evidence="14" key="3">
    <citation type="submission" date="2025-09" db="UniProtKB">
        <authorList>
            <consortium name="Ensembl"/>
        </authorList>
    </citation>
    <scope>IDENTIFICATION</scope>
</reference>
<dbReference type="InterPro" id="IPR003598">
    <property type="entry name" value="Ig_sub2"/>
</dbReference>
<keyword evidence="10" id="KW-0325">Glycoprotein</keyword>
<keyword evidence="9" id="KW-1015">Disulfide bond</keyword>
<dbReference type="Gene3D" id="2.60.40.10">
    <property type="entry name" value="Immunoglobulins"/>
    <property type="match status" value="3"/>
</dbReference>
<feature type="domain" description="Ig-like" evidence="13">
    <location>
        <begin position="619"/>
        <end position="708"/>
    </location>
</feature>
<dbReference type="GeneTree" id="ENSGT00940000158502"/>
<dbReference type="PANTHER" id="PTHR45842">
    <property type="entry name" value="SYNAPTIC ADHESION-LIKE MOLECULE SALM"/>
    <property type="match status" value="1"/>
</dbReference>
<evidence type="ECO:0000256" key="4">
    <source>
        <dbReference type="ARBA" id="ARBA00022692"/>
    </source>
</evidence>
<reference evidence="14" key="2">
    <citation type="submission" date="2025-08" db="UniProtKB">
        <authorList>
            <consortium name="Ensembl"/>
        </authorList>
    </citation>
    <scope>IDENTIFICATION</scope>
</reference>
<evidence type="ECO:0000256" key="10">
    <source>
        <dbReference type="ARBA" id="ARBA00023180"/>
    </source>
</evidence>
<keyword evidence="3" id="KW-0433">Leucine-rich repeat</keyword>
<dbReference type="PANTHER" id="PTHR45842:SF24">
    <property type="entry name" value="LEUCINE-RICH REPEATS AND IMMUNOGLOBULIN-LIKE DOMAINS 1"/>
    <property type="match status" value="1"/>
</dbReference>
<evidence type="ECO:0000313" key="14">
    <source>
        <dbReference type="Ensembl" id="ENSMGAP00000029772.1"/>
    </source>
</evidence>
<dbReference type="SMART" id="SM00409">
    <property type="entry name" value="IG"/>
    <property type="match status" value="3"/>
</dbReference>
<dbReference type="InterPro" id="IPR003599">
    <property type="entry name" value="Ig_sub"/>
</dbReference>
<dbReference type="Pfam" id="PF01463">
    <property type="entry name" value="LRRCT"/>
    <property type="match status" value="1"/>
</dbReference>
<evidence type="ECO:0000256" key="5">
    <source>
        <dbReference type="ARBA" id="ARBA00022729"/>
    </source>
</evidence>
<evidence type="ECO:0000256" key="3">
    <source>
        <dbReference type="ARBA" id="ARBA00022614"/>
    </source>
</evidence>
<dbReference type="InterPro" id="IPR000483">
    <property type="entry name" value="Cys-rich_flank_reg_C"/>
</dbReference>
<dbReference type="InterPro" id="IPR013783">
    <property type="entry name" value="Ig-like_fold"/>
</dbReference>
<keyword evidence="7 12" id="KW-1133">Transmembrane helix</keyword>
<dbReference type="Proteomes" id="UP000001645">
    <property type="component" value="Chromosome 14"/>
</dbReference>
<evidence type="ECO:0000256" key="12">
    <source>
        <dbReference type="SAM" id="Phobius"/>
    </source>
</evidence>
<keyword evidence="4 12" id="KW-0812">Transmembrane</keyword>
<reference evidence="14 15" key="1">
    <citation type="journal article" date="2010" name="PLoS Biol.">
        <title>Multi-platform next-generation sequencing of the domestic turkey (Meleagris gallopavo): genome assembly and analysis.</title>
        <authorList>
            <person name="Dalloul R.A."/>
            <person name="Long J.A."/>
            <person name="Zimin A.V."/>
            <person name="Aslam L."/>
            <person name="Beal K."/>
            <person name="Blomberg L.A."/>
            <person name="Bouffard P."/>
            <person name="Burt D.W."/>
            <person name="Crasta O."/>
            <person name="Crooijmans R.P."/>
            <person name="Cooper K."/>
            <person name="Coulombe R.A."/>
            <person name="De S."/>
            <person name="Delany M.E."/>
            <person name="Dodgson J.B."/>
            <person name="Dong J.J."/>
            <person name="Evans C."/>
            <person name="Frederickson K.M."/>
            <person name="Flicek P."/>
            <person name="Florea L."/>
            <person name="Folkerts O."/>
            <person name="Groenen M.A."/>
            <person name="Harkins T.T."/>
            <person name="Herrero J."/>
            <person name="Hoffmann S."/>
            <person name="Megens H.J."/>
            <person name="Jiang A."/>
            <person name="de Jong P."/>
            <person name="Kaiser P."/>
            <person name="Kim H."/>
            <person name="Kim K.W."/>
            <person name="Kim S."/>
            <person name="Langenberger D."/>
            <person name="Lee M.K."/>
            <person name="Lee T."/>
            <person name="Mane S."/>
            <person name="Marcais G."/>
            <person name="Marz M."/>
            <person name="McElroy A.P."/>
            <person name="Modise T."/>
            <person name="Nefedov M."/>
            <person name="Notredame C."/>
            <person name="Paton I.R."/>
            <person name="Payne W.S."/>
            <person name="Pertea G."/>
            <person name="Prickett D."/>
            <person name="Puiu D."/>
            <person name="Qioa D."/>
            <person name="Raineri E."/>
            <person name="Ruffier M."/>
            <person name="Salzberg S.L."/>
            <person name="Schatz M.C."/>
            <person name="Scheuring C."/>
            <person name="Schmidt C.J."/>
            <person name="Schroeder S."/>
            <person name="Searle S.M."/>
            <person name="Smith E.J."/>
            <person name="Smith J."/>
            <person name="Sonstegard T.S."/>
            <person name="Stadler P.F."/>
            <person name="Tafer H."/>
            <person name="Tu Z.J."/>
            <person name="Van Tassell C.P."/>
            <person name="Vilella A.J."/>
            <person name="Williams K.P."/>
            <person name="Yorke J.A."/>
            <person name="Zhang L."/>
            <person name="Zhang H.B."/>
            <person name="Zhang X."/>
            <person name="Zhang Y."/>
            <person name="Reed K.M."/>
        </authorList>
    </citation>
    <scope>NUCLEOTIDE SEQUENCE [LARGE SCALE GENOMIC DNA]</scope>
</reference>
<dbReference type="SUPFAM" id="SSF48726">
    <property type="entry name" value="Immunoglobulin"/>
    <property type="match status" value="3"/>
</dbReference>